<evidence type="ECO:0000256" key="1">
    <source>
        <dbReference type="SAM" id="MobiDB-lite"/>
    </source>
</evidence>
<reference evidence="2 3" key="1">
    <citation type="submission" date="2023-12" db="EMBL/GenBank/DDBJ databases">
        <title>Description of new species of Mycobacterium terrae complex isolated from sewage at the Sao Paulo Zoological Park Foundation in Brazil.</title>
        <authorList>
            <person name="Romagnoli C.L."/>
            <person name="Conceicao E.C."/>
            <person name="Machado E."/>
            <person name="Barreto L.B.P.F."/>
            <person name="Sharma A."/>
            <person name="Silva N.M."/>
            <person name="Marques L.E."/>
            <person name="Juliana M.A."/>
            <person name="Lourenco M.C.S."/>
            <person name="Digiampietri L.A."/>
            <person name="Suffys P.N."/>
            <person name="Viana-Niero C."/>
        </authorList>
    </citation>
    <scope>NUCLEOTIDE SEQUENCE [LARGE SCALE GENOMIC DNA]</scope>
    <source>
        <strain evidence="2 3">MYC340</strain>
    </source>
</reference>
<accession>A0ABU5Y155</accession>
<feature type="region of interest" description="Disordered" evidence="1">
    <location>
        <begin position="1"/>
        <end position="25"/>
    </location>
</feature>
<gene>
    <name evidence="2" type="ORF">KV113_20800</name>
</gene>
<keyword evidence="3" id="KW-1185">Reference proteome</keyword>
<organism evidence="2 3">
    <name type="scientific">[Mycobacterium] nativiensis</name>
    <dbReference type="NCBI Taxonomy" id="2855503"/>
    <lineage>
        <taxon>Bacteria</taxon>
        <taxon>Bacillati</taxon>
        <taxon>Actinomycetota</taxon>
        <taxon>Actinomycetes</taxon>
        <taxon>Mycobacteriales</taxon>
        <taxon>Mycobacteriaceae</taxon>
        <taxon>Mycolicibacter</taxon>
    </lineage>
</organism>
<evidence type="ECO:0008006" key="4">
    <source>
        <dbReference type="Google" id="ProtNLM"/>
    </source>
</evidence>
<dbReference type="EMBL" id="JAYJJU010000024">
    <property type="protein sequence ID" value="MEB3033979.1"/>
    <property type="molecule type" value="Genomic_DNA"/>
</dbReference>
<comment type="caution">
    <text evidence="2">The sequence shown here is derived from an EMBL/GenBank/DDBJ whole genome shotgun (WGS) entry which is preliminary data.</text>
</comment>
<dbReference type="RefSeq" id="WP_329780476.1">
    <property type="nucleotide sequence ID" value="NZ_JAYJJU010000024.1"/>
</dbReference>
<proteinExistence type="predicted"/>
<evidence type="ECO:0000313" key="3">
    <source>
        <dbReference type="Proteomes" id="UP001298593"/>
    </source>
</evidence>
<evidence type="ECO:0000313" key="2">
    <source>
        <dbReference type="EMBL" id="MEB3033979.1"/>
    </source>
</evidence>
<protein>
    <recommendedName>
        <fullName evidence="4">Transposase</fullName>
    </recommendedName>
</protein>
<sequence length="45" mass="5059">MRQQRRVGDDGLPSTSPFVGGGSARTRVVKGQMPDVYLHGFVRWR</sequence>
<dbReference type="Proteomes" id="UP001298593">
    <property type="component" value="Unassembled WGS sequence"/>
</dbReference>
<name>A0ABU5Y155_9MYCO</name>